<keyword evidence="5" id="KW-1185">Reference proteome</keyword>
<dbReference type="AlphaFoldDB" id="A0A7Y9GLP7"/>
<evidence type="ECO:0000259" key="2">
    <source>
        <dbReference type="Pfam" id="PF04149"/>
    </source>
</evidence>
<organism evidence="4 5">
    <name type="scientific">Actinomadura citrea</name>
    <dbReference type="NCBI Taxonomy" id="46158"/>
    <lineage>
        <taxon>Bacteria</taxon>
        <taxon>Bacillati</taxon>
        <taxon>Actinomycetota</taxon>
        <taxon>Actinomycetes</taxon>
        <taxon>Streptosporangiales</taxon>
        <taxon>Thermomonosporaceae</taxon>
        <taxon>Actinomadura</taxon>
    </lineage>
</organism>
<dbReference type="Pfam" id="PF04149">
    <property type="entry name" value="DUF397"/>
    <property type="match status" value="1"/>
</dbReference>
<dbReference type="Pfam" id="PF19054">
    <property type="entry name" value="DUF5753"/>
    <property type="match status" value="1"/>
</dbReference>
<feature type="compositionally biased region" description="Basic and acidic residues" evidence="1">
    <location>
        <begin position="66"/>
        <end position="86"/>
    </location>
</feature>
<feature type="region of interest" description="Disordered" evidence="1">
    <location>
        <begin position="63"/>
        <end position="124"/>
    </location>
</feature>
<evidence type="ECO:0000259" key="3">
    <source>
        <dbReference type="Pfam" id="PF19054"/>
    </source>
</evidence>
<evidence type="ECO:0000313" key="5">
    <source>
        <dbReference type="Proteomes" id="UP000591272"/>
    </source>
</evidence>
<name>A0A7Y9GLP7_9ACTN</name>
<comment type="caution">
    <text evidence="4">The sequence shown here is derived from an EMBL/GenBank/DDBJ whole genome shotgun (WGS) entry which is preliminary data.</text>
</comment>
<proteinExistence type="predicted"/>
<evidence type="ECO:0000256" key="1">
    <source>
        <dbReference type="SAM" id="MobiDB-lite"/>
    </source>
</evidence>
<feature type="domain" description="DUF397" evidence="2">
    <location>
        <begin position="96"/>
        <end position="145"/>
    </location>
</feature>
<dbReference type="EMBL" id="JACCBT010000001">
    <property type="protein sequence ID" value="NYE17675.1"/>
    <property type="molecule type" value="Genomic_DNA"/>
</dbReference>
<dbReference type="InterPro" id="IPR007278">
    <property type="entry name" value="DUF397"/>
</dbReference>
<reference evidence="4 5" key="1">
    <citation type="submission" date="2020-07" db="EMBL/GenBank/DDBJ databases">
        <title>Sequencing the genomes of 1000 actinobacteria strains.</title>
        <authorList>
            <person name="Klenk H.-P."/>
        </authorList>
    </citation>
    <scope>NUCLEOTIDE SEQUENCE [LARGE SCALE GENOMIC DNA]</scope>
    <source>
        <strain evidence="4 5">DSM 43461</strain>
    </source>
</reference>
<feature type="domain" description="DUF5753" evidence="3">
    <location>
        <begin position="37"/>
        <end position="76"/>
    </location>
</feature>
<protein>
    <recommendedName>
        <fullName evidence="6">DUF397 domain-containing protein</fullName>
    </recommendedName>
</protein>
<evidence type="ECO:0008006" key="6">
    <source>
        <dbReference type="Google" id="ProtNLM"/>
    </source>
</evidence>
<sequence length="151" mass="16539">MYGAPEELKVALMGLVKDTKGKGWWHAYGDVIPESFDLFIGLEEAARSLASYSTELIPGLFQTSDYARDQEQRPVPRGRQGDDRTMNADFAGATRRKSSRSNSEQECVEVAQSPTAIGIRDGKNPEGGHLALDLPTFTRLLTHAKAGTLDL</sequence>
<dbReference type="InterPro" id="IPR043917">
    <property type="entry name" value="DUF5753"/>
</dbReference>
<dbReference type="Proteomes" id="UP000591272">
    <property type="component" value="Unassembled WGS sequence"/>
</dbReference>
<gene>
    <name evidence="4" type="ORF">BJ999_007971</name>
</gene>
<evidence type="ECO:0000313" key="4">
    <source>
        <dbReference type="EMBL" id="NYE17675.1"/>
    </source>
</evidence>
<accession>A0A7Y9GLP7</accession>